<comment type="caution">
    <text evidence="2">The sequence shown here is derived from an EMBL/GenBank/DDBJ whole genome shotgun (WGS) entry which is preliminary data.</text>
</comment>
<name>A0ABD1MN01_9FABA</name>
<evidence type="ECO:0000256" key="1">
    <source>
        <dbReference type="SAM" id="MobiDB-lite"/>
    </source>
</evidence>
<feature type="region of interest" description="Disordered" evidence="1">
    <location>
        <begin position="58"/>
        <end position="90"/>
    </location>
</feature>
<proteinExistence type="predicted"/>
<sequence length="178" mass="20610">MPPNLTIHDIEIMDATTISLKHNQSYRTLLCFDYAPTHHDLYAELACLDRAATSRKKRKSFDGLDGTTPPDVETTGGSKVTKKNTEKNVKNNFYGLLDEEEEQSPEMVSRLERLKKKKKNNHLHEQEEHWTTTQVEKKTGHVNLQRCYTQKKKKIASHSPFFQKTQMTFSLEETEDKG</sequence>
<accession>A0ABD1MN01</accession>
<dbReference type="EMBL" id="JBGMDY010000004">
    <property type="protein sequence ID" value="KAL2337182.1"/>
    <property type="molecule type" value="Genomic_DNA"/>
</dbReference>
<keyword evidence="3" id="KW-1185">Reference proteome</keyword>
<reference evidence="2 3" key="1">
    <citation type="submission" date="2024-08" db="EMBL/GenBank/DDBJ databases">
        <title>Insights into the chromosomal genome structure of Flemingia macrophylla.</title>
        <authorList>
            <person name="Ding Y."/>
            <person name="Zhao Y."/>
            <person name="Bi W."/>
            <person name="Wu M."/>
            <person name="Zhao G."/>
            <person name="Gong Y."/>
            <person name="Li W."/>
            <person name="Zhang P."/>
        </authorList>
    </citation>
    <scope>NUCLEOTIDE SEQUENCE [LARGE SCALE GENOMIC DNA]</scope>
    <source>
        <strain evidence="2">DYQJB</strain>
        <tissue evidence="2">Leaf</tissue>
    </source>
</reference>
<evidence type="ECO:0000313" key="3">
    <source>
        <dbReference type="Proteomes" id="UP001603857"/>
    </source>
</evidence>
<organism evidence="2 3">
    <name type="scientific">Flemingia macrophylla</name>
    <dbReference type="NCBI Taxonomy" id="520843"/>
    <lineage>
        <taxon>Eukaryota</taxon>
        <taxon>Viridiplantae</taxon>
        <taxon>Streptophyta</taxon>
        <taxon>Embryophyta</taxon>
        <taxon>Tracheophyta</taxon>
        <taxon>Spermatophyta</taxon>
        <taxon>Magnoliopsida</taxon>
        <taxon>eudicotyledons</taxon>
        <taxon>Gunneridae</taxon>
        <taxon>Pentapetalae</taxon>
        <taxon>rosids</taxon>
        <taxon>fabids</taxon>
        <taxon>Fabales</taxon>
        <taxon>Fabaceae</taxon>
        <taxon>Papilionoideae</taxon>
        <taxon>50 kb inversion clade</taxon>
        <taxon>NPAAA clade</taxon>
        <taxon>indigoferoid/millettioid clade</taxon>
        <taxon>Phaseoleae</taxon>
        <taxon>Flemingia</taxon>
    </lineage>
</organism>
<protein>
    <submittedName>
        <fullName evidence="2">Uncharacterized protein</fullName>
    </submittedName>
</protein>
<dbReference type="AlphaFoldDB" id="A0ABD1MN01"/>
<evidence type="ECO:0000313" key="2">
    <source>
        <dbReference type="EMBL" id="KAL2337182.1"/>
    </source>
</evidence>
<gene>
    <name evidence="2" type="ORF">Fmac_011628</name>
</gene>
<dbReference type="Proteomes" id="UP001603857">
    <property type="component" value="Unassembled WGS sequence"/>
</dbReference>